<evidence type="ECO:0000256" key="7">
    <source>
        <dbReference type="SAM" id="Phobius"/>
    </source>
</evidence>
<name>A0AB72X972_9RALS</name>
<evidence type="ECO:0000256" key="3">
    <source>
        <dbReference type="ARBA" id="ARBA00022475"/>
    </source>
</evidence>
<feature type="domain" description="Type II secretion system protein GspF" evidence="8">
    <location>
        <begin position="69"/>
        <end position="188"/>
    </location>
</feature>
<dbReference type="Proteomes" id="UP001189225">
    <property type="component" value="Unassembled WGS sequence"/>
</dbReference>
<dbReference type="InterPro" id="IPR003004">
    <property type="entry name" value="GspF/PilC"/>
</dbReference>
<dbReference type="Pfam" id="PF00482">
    <property type="entry name" value="T2SSF"/>
    <property type="match status" value="2"/>
</dbReference>
<evidence type="ECO:0000259" key="8">
    <source>
        <dbReference type="Pfam" id="PF00482"/>
    </source>
</evidence>
<evidence type="ECO:0000256" key="1">
    <source>
        <dbReference type="ARBA" id="ARBA00004651"/>
    </source>
</evidence>
<keyword evidence="5 7" id="KW-1133">Transmembrane helix</keyword>
<keyword evidence="10" id="KW-1185">Reference proteome</keyword>
<keyword evidence="3" id="KW-1003">Cell membrane</keyword>
<feature type="domain" description="Type II secretion system protein GspF" evidence="8">
    <location>
        <begin position="269"/>
        <end position="390"/>
    </location>
</feature>
<dbReference type="PANTHER" id="PTHR30012:SF0">
    <property type="entry name" value="TYPE II SECRETION SYSTEM PROTEIN F-RELATED"/>
    <property type="match status" value="1"/>
</dbReference>
<comment type="subcellular location">
    <subcellularLocation>
        <location evidence="1">Cell membrane</location>
        <topology evidence="1">Multi-pass membrane protein</topology>
    </subcellularLocation>
</comment>
<accession>A0AB72X972</accession>
<feature type="transmembrane region" description="Helical" evidence="7">
    <location>
        <begin position="219"/>
        <end position="238"/>
    </location>
</feature>
<dbReference type="EMBL" id="CATWHI010000011">
    <property type="protein sequence ID" value="CAJ0744834.1"/>
    <property type="molecule type" value="Genomic_DNA"/>
</dbReference>
<dbReference type="InterPro" id="IPR018076">
    <property type="entry name" value="T2SS_GspF_dom"/>
</dbReference>
<keyword evidence="4 7" id="KW-0812">Transmembrane</keyword>
<feature type="transmembrane region" description="Helical" evidence="7">
    <location>
        <begin position="164"/>
        <end position="187"/>
    </location>
</feature>
<comment type="caution">
    <text evidence="9">The sequence shown here is derived from an EMBL/GenBank/DDBJ whole genome shotgun (WGS) entry which is preliminary data.</text>
</comment>
<dbReference type="GO" id="GO:0005886">
    <property type="term" value="C:plasma membrane"/>
    <property type="evidence" value="ECO:0007669"/>
    <property type="project" value="UniProtKB-SubCell"/>
</dbReference>
<comment type="similarity">
    <text evidence="2">Belongs to the GSP F family.</text>
</comment>
<keyword evidence="6 7" id="KW-0472">Membrane</keyword>
<sequence>MQFKVSTFDSATARVSTRRVTGDDRASVEARLKADGATVLSVEPIGTKLTLSALKTRRRKVDAGLVCIELGGLLRAGLTVSEALDSLAHRDDHPNVAVYRQLYDGLLSGLPLSESMKQVEGVFPGILVAAIQANERSGRIPDALEEFAKYAQAQEALRKKVVSAAVYPATVIGFGLLVVIFLLAYVIPRFAMVYDGTVMQASGATRILLAVGHFIHDRGWALLIGIGLGALLVAYQFARRNAAERLLSAIGNLWPFKKLGERFQQARICASLSMLTRGGYDFPEAMRLASPLAISATTRAQLDEARDRILEGVLVSQALSKTDFGDGFAVRILQAGERVGDLAGSFEMLAQTYRRELETMLERTMRLVEPILLMTVASLIGAIVVLMYLPIFDLAGAI</sequence>
<dbReference type="RefSeq" id="WP_316902429.1">
    <property type="nucleotide sequence ID" value="NZ_CATWHI010000011.1"/>
</dbReference>
<dbReference type="PANTHER" id="PTHR30012">
    <property type="entry name" value="GENERAL SECRETION PATHWAY PROTEIN"/>
    <property type="match status" value="1"/>
</dbReference>
<protein>
    <submittedName>
        <fullName evidence="9">Type II secretion system protein F</fullName>
    </submittedName>
</protein>
<dbReference type="InterPro" id="IPR042094">
    <property type="entry name" value="T2SS_GspF_sf"/>
</dbReference>
<evidence type="ECO:0000313" key="9">
    <source>
        <dbReference type="EMBL" id="CAJ0744834.1"/>
    </source>
</evidence>
<dbReference type="AlphaFoldDB" id="A0AB72X972"/>
<dbReference type="Gene3D" id="1.20.81.30">
    <property type="entry name" value="Type II secretion system (T2SS), domain F"/>
    <property type="match status" value="2"/>
</dbReference>
<evidence type="ECO:0000256" key="6">
    <source>
        <dbReference type="ARBA" id="ARBA00023136"/>
    </source>
</evidence>
<evidence type="ECO:0000256" key="5">
    <source>
        <dbReference type="ARBA" id="ARBA00022989"/>
    </source>
</evidence>
<feature type="transmembrane region" description="Helical" evidence="7">
    <location>
        <begin position="371"/>
        <end position="391"/>
    </location>
</feature>
<proteinExistence type="inferred from homology"/>
<evidence type="ECO:0000313" key="10">
    <source>
        <dbReference type="Proteomes" id="UP001189225"/>
    </source>
</evidence>
<gene>
    <name evidence="9" type="primary">epsF_4</name>
    <name evidence="9" type="ORF">R16034_04861</name>
</gene>
<reference evidence="9 10" key="1">
    <citation type="submission" date="2023-07" db="EMBL/GenBank/DDBJ databases">
        <authorList>
            <person name="Peeters C."/>
        </authorList>
    </citation>
    <scope>NUCLEOTIDE SEQUENCE [LARGE SCALE GENOMIC DNA]</scope>
    <source>
        <strain evidence="9 10">R-16034</strain>
    </source>
</reference>
<evidence type="ECO:0000256" key="2">
    <source>
        <dbReference type="ARBA" id="ARBA00005745"/>
    </source>
</evidence>
<evidence type="ECO:0000256" key="4">
    <source>
        <dbReference type="ARBA" id="ARBA00022692"/>
    </source>
</evidence>
<dbReference type="PRINTS" id="PR00812">
    <property type="entry name" value="BCTERIALGSPF"/>
</dbReference>
<organism evidence="9 10">
    <name type="scientific">Ralstonia edaphi</name>
    <dbReference type="NCBI Taxonomy" id="3058599"/>
    <lineage>
        <taxon>Bacteria</taxon>
        <taxon>Pseudomonadati</taxon>
        <taxon>Pseudomonadota</taxon>
        <taxon>Betaproteobacteria</taxon>
        <taxon>Burkholderiales</taxon>
        <taxon>Burkholderiaceae</taxon>
        <taxon>Ralstonia</taxon>
    </lineage>
</organism>